<keyword evidence="2" id="KW-1185">Reference proteome</keyword>
<dbReference type="EMBL" id="JAFMYW010000006">
    <property type="protein sequence ID" value="MBO0950899.1"/>
    <property type="molecule type" value="Genomic_DNA"/>
</dbReference>
<dbReference type="Proteomes" id="UP000664628">
    <property type="component" value="Unassembled WGS sequence"/>
</dbReference>
<accession>A0ABS3JLM2</accession>
<protein>
    <submittedName>
        <fullName evidence="1">Uncharacterized protein</fullName>
    </submittedName>
</protein>
<evidence type="ECO:0000313" key="1">
    <source>
        <dbReference type="EMBL" id="MBO0950899.1"/>
    </source>
</evidence>
<comment type="caution">
    <text evidence="1">The sequence shown here is derived from an EMBL/GenBank/DDBJ whole genome shotgun (WGS) entry which is preliminary data.</text>
</comment>
<proteinExistence type="predicted"/>
<evidence type="ECO:0000313" key="2">
    <source>
        <dbReference type="Proteomes" id="UP000664628"/>
    </source>
</evidence>
<sequence>MLIPPELFNTATIEFFRANRHLPTVDKLLDLRSRTNRNKEIGTYPPNWFIDLLIKLRSHRDQQAK</sequence>
<gene>
    <name evidence="1" type="ORF">J2I46_20070</name>
</gene>
<reference evidence="1 2" key="1">
    <citation type="submission" date="2021-03" db="EMBL/GenBank/DDBJ databases">
        <title>Fibrella sp. HMF5405 genome sequencing and assembly.</title>
        <authorList>
            <person name="Kang H."/>
            <person name="Kim H."/>
            <person name="Bae S."/>
            <person name="Joh K."/>
        </authorList>
    </citation>
    <scope>NUCLEOTIDE SEQUENCE [LARGE SCALE GENOMIC DNA]</scope>
    <source>
        <strain evidence="1 2">HMF5405</strain>
    </source>
</reference>
<organism evidence="1 2">
    <name type="scientific">Fibrella forsythiae</name>
    <dbReference type="NCBI Taxonomy" id="2817061"/>
    <lineage>
        <taxon>Bacteria</taxon>
        <taxon>Pseudomonadati</taxon>
        <taxon>Bacteroidota</taxon>
        <taxon>Cytophagia</taxon>
        <taxon>Cytophagales</taxon>
        <taxon>Spirosomataceae</taxon>
        <taxon>Fibrella</taxon>
    </lineage>
</organism>
<dbReference type="RefSeq" id="WP_207330841.1">
    <property type="nucleotide sequence ID" value="NZ_JAFMYW010000006.1"/>
</dbReference>
<name>A0ABS3JLM2_9BACT</name>